<reference evidence="2" key="2">
    <citation type="submission" date="2020-07" db="EMBL/GenBank/DDBJ databases">
        <authorList>
            <person name="Lood C."/>
            <person name="Girard L."/>
        </authorList>
    </citation>
    <scope>NUCLEOTIDE SEQUENCE</scope>
    <source>
        <strain evidence="2">SWRI102</strain>
    </source>
</reference>
<dbReference type="AlphaFoldDB" id="A0A923FV48"/>
<keyword evidence="1" id="KW-1133">Transmembrane helix</keyword>
<feature type="transmembrane region" description="Helical" evidence="1">
    <location>
        <begin position="123"/>
        <end position="142"/>
    </location>
</feature>
<organism evidence="2">
    <name type="scientific">Pseudomonas marvdashtae</name>
    <dbReference type="NCBI Taxonomy" id="2745500"/>
    <lineage>
        <taxon>Bacteria</taxon>
        <taxon>Pseudomonadati</taxon>
        <taxon>Pseudomonadota</taxon>
        <taxon>Gammaproteobacteria</taxon>
        <taxon>Pseudomonadales</taxon>
        <taxon>Pseudomonadaceae</taxon>
        <taxon>Pseudomonas</taxon>
    </lineage>
</organism>
<proteinExistence type="predicted"/>
<evidence type="ECO:0000256" key="1">
    <source>
        <dbReference type="SAM" id="Phobius"/>
    </source>
</evidence>
<feature type="transmembrane region" description="Helical" evidence="1">
    <location>
        <begin position="31"/>
        <end position="48"/>
    </location>
</feature>
<keyword evidence="1" id="KW-0812">Transmembrane</keyword>
<accession>A0A923FV48</accession>
<keyword evidence="4" id="KW-1185">Reference proteome</keyword>
<keyword evidence="1" id="KW-0472">Membrane</keyword>
<evidence type="ECO:0008006" key="5">
    <source>
        <dbReference type="Google" id="ProtNLM"/>
    </source>
</evidence>
<dbReference type="EMBL" id="JABWQX020000001">
    <property type="protein sequence ID" value="MBV4550065.1"/>
    <property type="molecule type" value="Genomic_DNA"/>
</dbReference>
<sequence length="188" mass="21466">MTTPAEESTPITKVTPLLAAPRFYIVSKNKFIVMFLLTLGYYYTYWLYKNWKTYRIATNARVLPLIRTIMGVLFIYSLHMKIDRQLYISHTRYKWHPRILAFALIVSEFVGIYAAFWPSAPGAHPAIPAATLLFNLFCLLRVQSAINHLENDPLGQQNSKITAANCFWISLTGVGLTLLIYTAVMAKL</sequence>
<name>A0A923FV48_9PSED</name>
<dbReference type="Proteomes" id="UP000659438">
    <property type="component" value="Unassembled WGS sequence"/>
</dbReference>
<feature type="transmembrane region" description="Helical" evidence="1">
    <location>
        <begin position="163"/>
        <end position="184"/>
    </location>
</feature>
<comment type="caution">
    <text evidence="2">The sequence shown here is derived from an EMBL/GenBank/DDBJ whole genome shotgun (WGS) entry which is preliminary data.</text>
</comment>
<gene>
    <name evidence="3" type="ORF">HU742_002755</name>
    <name evidence="2" type="ORF">HU742_26740</name>
</gene>
<feature type="transmembrane region" description="Helical" evidence="1">
    <location>
        <begin position="99"/>
        <end position="117"/>
    </location>
</feature>
<dbReference type="EMBL" id="JABWQX010000025">
    <property type="protein sequence ID" value="MBC3398818.1"/>
    <property type="molecule type" value="Genomic_DNA"/>
</dbReference>
<reference evidence="2 4" key="1">
    <citation type="journal article" date="2020" name="Microorganisms">
        <title>Reliable Identification of Environmental Pseudomonas Isolates Using the rpoD Gene.</title>
        <authorList>
            <consortium name="The Broad Institute Genome Sequencing Platform"/>
            <person name="Girard L."/>
            <person name="Lood C."/>
            <person name="Rokni-Zadeh H."/>
            <person name="van Noort V."/>
            <person name="Lavigne R."/>
            <person name="De Mot R."/>
        </authorList>
    </citation>
    <scope>NUCLEOTIDE SEQUENCE</scope>
    <source>
        <strain evidence="2 4">SWRI102</strain>
    </source>
</reference>
<dbReference type="RefSeq" id="WP_186645328.1">
    <property type="nucleotide sequence ID" value="NZ_JABWQX020000001.1"/>
</dbReference>
<protein>
    <recommendedName>
        <fullName evidence="5">DUF4234 domain-containing protein</fullName>
    </recommendedName>
</protein>
<evidence type="ECO:0000313" key="4">
    <source>
        <dbReference type="Proteomes" id="UP000659438"/>
    </source>
</evidence>
<evidence type="ECO:0000313" key="3">
    <source>
        <dbReference type="EMBL" id="MBV4550065.1"/>
    </source>
</evidence>
<evidence type="ECO:0000313" key="2">
    <source>
        <dbReference type="EMBL" id="MBC3398818.1"/>
    </source>
</evidence>
<reference evidence="3" key="3">
    <citation type="submission" date="2021-06" db="EMBL/GenBank/DDBJ databases">
        <title>Updating the genus Pseudomonas: Description of 43 new species and partition of the Pseudomonas putida group.</title>
        <authorList>
            <person name="Girard L."/>
            <person name="Lood C."/>
            <person name="Vandamme P."/>
            <person name="Rokni-Zadeh H."/>
            <person name="Van Noort V."/>
            <person name="Hofte M."/>
            <person name="Lavigne R."/>
            <person name="De Mot R."/>
        </authorList>
    </citation>
    <scope>NUCLEOTIDE SEQUENCE</scope>
    <source>
        <strain evidence="3">SWRI102</strain>
    </source>
</reference>
<feature type="transmembrane region" description="Helical" evidence="1">
    <location>
        <begin position="60"/>
        <end position="78"/>
    </location>
</feature>